<dbReference type="STRING" id="658187.LDG_7515"/>
<gene>
    <name evidence="2" type="ORF">LDG_7515</name>
</gene>
<feature type="region of interest" description="Disordered" evidence="1">
    <location>
        <begin position="33"/>
        <end position="54"/>
    </location>
</feature>
<name>G9EQG8_9GAMM</name>
<dbReference type="HOGENOM" id="CLU_3044836_0_0_6"/>
<sequence length="54" mass="6024">MLITFSLVTITAWHGAELVYRYGLGVISLPEADKPSHAHSHKTRQNNESNAHSH</sequence>
<organism evidence="2 3">
    <name type="scientific">Legionella drancourtii LLAP12</name>
    <dbReference type="NCBI Taxonomy" id="658187"/>
    <lineage>
        <taxon>Bacteria</taxon>
        <taxon>Pseudomonadati</taxon>
        <taxon>Pseudomonadota</taxon>
        <taxon>Gammaproteobacteria</taxon>
        <taxon>Legionellales</taxon>
        <taxon>Legionellaceae</taxon>
        <taxon>Legionella</taxon>
    </lineage>
</organism>
<dbReference type="InParanoid" id="G9EQG8"/>
<dbReference type="EMBL" id="JH413829">
    <property type="protein sequence ID" value="EHL30563.1"/>
    <property type="molecule type" value="Genomic_DNA"/>
</dbReference>
<accession>G9EQG8</accession>
<evidence type="ECO:0000256" key="1">
    <source>
        <dbReference type="SAM" id="MobiDB-lite"/>
    </source>
</evidence>
<reference evidence="2 3" key="1">
    <citation type="journal article" date="2011" name="BMC Genomics">
        <title>Insight into cross-talk between intra-amoebal pathogens.</title>
        <authorList>
            <person name="Gimenez G."/>
            <person name="Bertelli C."/>
            <person name="Moliner C."/>
            <person name="Robert C."/>
            <person name="Raoult D."/>
            <person name="Fournier P.E."/>
            <person name="Greub G."/>
        </authorList>
    </citation>
    <scope>NUCLEOTIDE SEQUENCE [LARGE SCALE GENOMIC DNA]</scope>
    <source>
        <strain evidence="2 3">LLAP12</strain>
    </source>
</reference>
<evidence type="ECO:0000313" key="2">
    <source>
        <dbReference type="EMBL" id="EHL30563.1"/>
    </source>
</evidence>
<keyword evidence="3" id="KW-1185">Reference proteome</keyword>
<evidence type="ECO:0000313" key="3">
    <source>
        <dbReference type="Proteomes" id="UP000002770"/>
    </source>
</evidence>
<proteinExistence type="predicted"/>
<protein>
    <submittedName>
        <fullName evidence="2">Uncharacterized protein</fullName>
    </submittedName>
</protein>
<dbReference type="Proteomes" id="UP000002770">
    <property type="component" value="Unassembled WGS sequence"/>
</dbReference>
<dbReference type="AlphaFoldDB" id="G9EQG8"/>